<dbReference type="Gene3D" id="1.10.510.10">
    <property type="entry name" value="Transferase(Phosphotransferase) domain 1"/>
    <property type="match status" value="1"/>
</dbReference>
<dbReference type="InterPro" id="IPR008271">
    <property type="entry name" value="Ser/Thr_kinase_AS"/>
</dbReference>
<name>A0AAE1RWQ9_9SOLA</name>
<evidence type="ECO:0000256" key="2">
    <source>
        <dbReference type="ARBA" id="ARBA00022527"/>
    </source>
</evidence>
<dbReference type="EMBL" id="JAVYJV010000011">
    <property type="protein sequence ID" value="KAK4360044.1"/>
    <property type="molecule type" value="Genomic_DNA"/>
</dbReference>
<evidence type="ECO:0000256" key="7">
    <source>
        <dbReference type="ARBA" id="ARBA00047899"/>
    </source>
</evidence>
<comment type="catalytic activity">
    <reaction evidence="7">
        <text>L-threonyl-[protein] + ATP = O-phospho-L-threonyl-[protein] + ADP + H(+)</text>
        <dbReference type="Rhea" id="RHEA:46608"/>
        <dbReference type="Rhea" id="RHEA-COMP:11060"/>
        <dbReference type="Rhea" id="RHEA-COMP:11605"/>
        <dbReference type="ChEBI" id="CHEBI:15378"/>
        <dbReference type="ChEBI" id="CHEBI:30013"/>
        <dbReference type="ChEBI" id="CHEBI:30616"/>
        <dbReference type="ChEBI" id="CHEBI:61977"/>
        <dbReference type="ChEBI" id="CHEBI:456216"/>
        <dbReference type="EC" id="2.7.11.1"/>
    </reaction>
</comment>
<dbReference type="Gene3D" id="3.30.200.20">
    <property type="entry name" value="Phosphorylase Kinase, domain 1"/>
    <property type="match status" value="1"/>
</dbReference>
<evidence type="ECO:0000313" key="10">
    <source>
        <dbReference type="EMBL" id="KAK4360044.1"/>
    </source>
</evidence>
<dbReference type="PROSITE" id="PS50011">
    <property type="entry name" value="PROTEIN_KINASE_DOM"/>
    <property type="match status" value="1"/>
</dbReference>
<feature type="domain" description="Protein kinase" evidence="9">
    <location>
        <begin position="1"/>
        <end position="142"/>
    </location>
</feature>
<evidence type="ECO:0000256" key="4">
    <source>
        <dbReference type="ARBA" id="ARBA00022741"/>
    </source>
</evidence>
<dbReference type="AlphaFoldDB" id="A0AAE1RWQ9"/>
<dbReference type="GO" id="GO:0005524">
    <property type="term" value="F:ATP binding"/>
    <property type="evidence" value="ECO:0007669"/>
    <property type="project" value="UniProtKB-KW"/>
</dbReference>
<keyword evidence="6" id="KW-0067">ATP-binding</keyword>
<evidence type="ECO:0000256" key="6">
    <source>
        <dbReference type="ARBA" id="ARBA00022840"/>
    </source>
</evidence>
<proteinExistence type="predicted"/>
<evidence type="ECO:0000256" key="5">
    <source>
        <dbReference type="ARBA" id="ARBA00022777"/>
    </source>
</evidence>
<dbReference type="FunFam" id="1.10.510.10:FF:001023">
    <property type="entry name" value="Os07g0541700 protein"/>
    <property type="match status" value="1"/>
</dbReference>
<comment type="catalytic activity">
    <reaction evidence="8">
        <text>L-seryl-[protein] + ATP = O-phospho-L-seryl-[protein] + ADP + H(+)</text>
        <dbReference type="Rhea" id="RHEA:17989"/>
        <dbReference type="Rhea" id="RHEA-COMP:9863"/>
        <dbReference type="Rhea" id="RHEA-COMP:11604"/>
        <dbReference type="ChEBI" id="CHEBI:15378"/>
        <dbReference type="ChEBI" id="CHEBI:29999"/>
        <dbReference type="ChEBI" id="CHEBI:30616"/>
        <dbReference type="ChEBI" id="CHEBI:83421"/>
        <dbReference type="ChEBI" id="CHEBI:456216"/>
        <dbReference type="EC" id="2.7.11.1"/>
    </reaction>
</comment>
<dbReference type="InterPro" id="IPR011009">
    <property type="entry name" value="Kinase-like_dom_sf"/>
</dbReference>
<keyword evidence="4" id="KW-0547">Nucleotide-binding</keyword>
<dbReference type="InterPro" id="IPR001245">
    <property type="entry name" value="Ser-Thr/Tyr_kinase_cat_dom"/>
</dbReference>
<dbReference type="EC" id="2.7.11.1" evidence="1"/>
<dbReference type="InterPro" id="IPR000719">
    <property type="entry name" value="Prot_kinase_dom"/>
</dbReference>
<reference evidence="10" key="1">
    <citation type="submission" date="2023-12" db="EMBL/GenBank/DDBJ databases">
        <title>Genome assembly of Anisodus tanguticus.</title>
        <authorList>
            <person name="Wang Y.-J."/>
        </authorList>
    </citation>
    <scope>NUCLEOTIDE SEQUENCE</scope>
    <source>
        <strain evidence="10">KB-2021</strain>
        <tissue evidence="10">Leaf</tissue>
    </source>
</reference>
<keyword evidence="11" id="KW-1185">Reference proteome</keyword>
<dbReference type="Pfam" id="PF07714">
    <property type="entry name" value="PK_Tyr_Ser-Thr"/>
    <property type="match status" value="1"/>
</dbReference>
<dbReference type="Proteomes" id="UP001291623">
    <property type="component" value="Unassembled WGS sequence"/>
</dbReference>
<evidence type="ECO:0000256" key="8">
    <source>
        <dbReference type="ARBA" id="ARBA00048679"/>
    </source>
</evidence>
<dbReference type="SUPFAM" id="SSF56112">
    <property type="entry name" value="Protein kinase-like (PK-like)"/>
    <property type="match status" value="1"/>
</dbReference>
<keyword evidence="3" id="KW-0808">Transferase</keyword>
<keyword evidence="2" id="KW-0723">Serine/threonine-protein kinase</keyword>
<dbReference type="GO" id="GO:0004674">
    <property type="term" value="F:protein serine/threonine kinase activity"/>
    <property type="evidence" value="ECO:0007669"/>
    <property type="project" value="UniProtKB-KW"/>
</dbReference>
<evidence type="ECO:0000259" key="9">
    <source>
        <dbReference type="PROSITE" id="PS50011"/>
    </source>
</evidence>
<dbReference type="InterPro" id="IPR052059">
    <property type="entry name" value="CR_Ser/Thr_kinase"/>
</dbReference>
<evidence type="ECO:0000313" key="11">
    <source>
        <dbReference type="Proteomes" id="UP001291623"/>
    </source>
</evidence>
<evidence type="ECO:0000256" key="3">
    <source>
        <dbReference type="ARBA" id="ARBA00022679"/>
    </source>
</evidence>
<dbReference type="PROSITE" id="PS00108">
    <property type="entry name" value="PROTEIN_KINASE_ST"/>
    <property type="match status" value="1"/>
</dbReference>
<accession>A0AAE1RWQ9</accession>
<sequence>MFSSRAKADFETEVRLISNVHHRNLIRLLGCSIKGAELLLVYEYMANGSLEIYLYGDKRGMLNWKQRFNIICGTARGLAYLHEQFHVCIIHRDIKSSNILLDDEFQMKIADFGLVRLLPEDQSHVSTKFAGTLQVKLLEFLS</sequence>
<organism evidence="10 11">
    <name type="scientific">Anisodus tanguticus</name>
    <dbReference type="NCBI Taxonomy" id="243964"/>
    <lineage>
        <taxon>Eukaryota</taxon>
        <taxon>Viridiplantae</taxon>
        <taxon>Streptophyta</taxon>
        <taxon>Embryophyta</taxon>
        <taxon>Tracheophyta</taxon>
        <taxon>Spermatophyta</taxon>
        <taxon>Magnoliopsida</taxon>
        <taxon>eudicotyledons</taxon>
        <taxon>Gunneridae</taxon>
        <taxon>Pentapetalae</taxon>
        <taxon>asterids</taxon>
        <taxon>lamiids</taxon>
        <taxon>Solanales</taxon>
        <taxon>Solanaceae</taxon>
        <taxon>Solanoideae</taxon>
        <taxon>Hyoscyameae</taxon>
        <taxon>Anisodus</taxon>
    </lineage>
</organism>
<comment type="caution">
    <text evidence="10">The sequence shown here is derived from an EMBL/GenBank/DDBJ whole genome shotgun (WGS) entry which is preliminary data.</text>
</comment>
<keyword evidence="5" id="KW-0418">Kinase</keyword>
<dbReference type="PANTHER" id="PTHR47973">
    <property type="entry name" value="CYSTEINE-RICH RECEPTOR-LIKE PROTEIN KINASE 3"/>
    <property type="match status" value="1"/>
</dbReference>
<dbReference type="SMART" id="SM00220">
    <property type="entry name" value="S_TKc"/>
    <property type="match status" value="1"/>
</dbReference>
<evidence type="ECO:0000256" key="1">
    <source>
        <dbReference type="ARBA" id="ARBA00012513"/>
    </source>
</evidence>
<gene>
    <name evidence="10" type="ORF">RND71_022273</name>
</gene>
<protein>
    <recommendedName>
        <fullName evidence="1">non-specific serine/threonine protein kinase</fullName>
        <ecNumber evidence="1">2.7.11.1</ecNumber>
    </recommendedName>
</protein>